<protein>
    <submittedName>
        <fullName evidence="1">Uncharacterized protein</fullName>
    </submittedName>
</protein>
<evidence type="ECO:0000313" key="1">
    <source>
        <dbReference type="EMBL" id="MBX17749.1"/>
    </source>
</evidence>
<dbReference type="EMBL" id="GGEC01037265">
    <property type="protein sequence ID" value="MBX17749.1"/>
    <property type="molecule type" value="Transcribed_RNA"/>
</dbReference>
<organism evidence="1">
    <name type="scientific">Rhizophora mucronata</name>
    <name type="common">Asiatic mangrove</name>
    <dbReference type="NCBI Taxonomy" id="61149"/>
    <lineage>
        <taxon>Eukaryota</taxon>
        <taxon>Viridiplantae</taxon>
        <taxon>Streptophyta</taxon>
        <taxon>Embryophyta</taxon>
        <taxon>Tracheophyta</taxon>
        <taxon>Spermatophyta</taxon>
        <taxon>Magnoliopsida</taxon>
        <taxon>eudicotyledons</taxon>
        <taxon>Gunneridae</taxon>
        <taxon>Pentapetalae</taxon>
        <taxon>rosids</taxon>
        <taxon>fabids</taxon>
        <taxon>Malpighiales</taxon>
        <taxon>Rhizophoraceae</taxon>
        <taxon>Rhizophora</taxon>
    </lineage>
</organism>
<name>A0A2P2LIG5_RHIMU</name>
<proteinExistence type="predicted"/>
<dbReference type="AlphaFoldDB" id="A0A2P2LIG5"/>
<sequence>MTYERSVVCVFTSLSAWCVFASMMNHIAAKIVSLNAIISKLI</sequence>
<accession>A0A2P2LIG5</accession>
<reference evidence="1" key="1">
    <citation type="submission" date="2018-02" db="EMBL/GenBank/DDBJ databases">
        <title>Rhizophora mucronata_Transcriptome.</title>
        <authorList>
            <person name="Meera S.P."/>
            <person name="Sreeshan A."/>
            <person name="Augustine A."/>
        </authorList>
    </citation>
    <scope>NUCLEOTIDE SEQUENCE</scope>
    <source>
        <tissue evidence="1">Leaf</tissue>
    </source>
</reference>